<organism evidence="2 3">
    <name type="scientific">Spirosoma liriopis</name>
    <dbReference type="NCBI Taxonomy" id="2937440"/>
    <lineage>
        <taxon>Bacteria</taxon>
        <taxon>Pseudomonadati</taxon>
        <taxon>Bacteroidota</taxon>
        <taxon>Cytophagia</taxon>
        <taxon>Cytophagales</taxon>
        <taxon>Cytophagaceae</taxon>
        <taxon>Spirosoma</taxon>
    </lineage>
</organism>
<protein>
    <submittedName>
        <fullName evidence="2">Right-handed parallel beta-helix repeat-containing protein</fullName>
    </submittedName>
</protein>
<evidence type="ECO:0000259" key="1">
    <source>
        <dbReference type="Pfam" id="PF13229"/>
    </source>
</evidence>
<dbReference type="EMBL" id="JALPRF010000003">
    <property type="protein sequence ID" value="MCK8493684.1"/>
    <property type="molecule type" value="Genomic_DNA"/>
</dbReference>
<dbReference type="InterPro" id="IPR039448">
    <property type="entry name" value="Beta_helix"/>
</dbReference>
<dbReference type="Pfam" id="PF22352">
    <property type="entry name" value="K319L-like_PKD"/>
    <property type="match status" value="1"/>
</dbReference>
<dbReference type="InterPro" id="IPR013783">
    <property type="entry name" value="Ig-like_fold"/>
</dbReference>
<keyword evidence="3" id="KW-1185">Reference proteome</keyword>
<dbReference type="InterPro" id="IPR012334">
    <property type="entry name" value="Pectin_lyas_fold"/>
</dbReference>
<evidence type="ECO:0000313" key="2">
    <source>
        <dbReference type="EMBL" id="MCK8493684.1"/>
    </source>
</evidence>
<feature type="domain" description="Right handed beta helix" evidence="1">
    <location>
        <begin position="196"/>
        <end position="310"/>
    </location>
</feature>
<dbReference type="Gene3D" id="2.60.40.10">
    <property type="entry name" value="Immunoglobulins"/>
    <property type="match status" value="1"/>
</dbReference>
<dbReference type="RefSeq" id="WP_248478288.1">
    <property type="nucleotide sequence ID" value="NZ_JALPRF010000003.1"/>
</dbReference>
<dbReference type="Proteomes" id="UP001202180">
    <property type="component" value="Unassembled WGS sequence"/>
</dbReference>
<accession>A0ABT0HND7</accession>
<gene>
    <name evidence="2" type="ORF">M0L20_17590</name>
</gene>
<comment type="caution">
    <text evidence="2">The sequence shown here is derived from an EMBL/GenBank/DDBJ whole genome shotgun (WGS) entry which is preliminary data.</text>
</comment>
<reference evidence="2 3" key="1">
    <citation type="submission" date="2022-04" db="EMBL/GenBank/DDBJ databases">
        <title>Spirosoma sp. strain RP8 genome sequencing and assembly.</title>
        <authorList>
            <person name="Jung Y."/>
        </authorList>
    </citation>
    <scope>NUCLEOTIDE SEQUENCE [LARGE SCALE GENOMIC DNA]</scope>
    <source>
        <strain evidence="2 3">RP8</strain>
    </source>
</reference>
<dbReference type="Pfam" id="PF13229">
    <property type="entry name" value="Beta_helix"/>
    <property type="match status" value="1"/>
</dbReference>
<name>A0ABT0HND7_9BACT</name>
<proteinExistence type="predicted"/>
<evidence type="ECO:0000313" key="3">
    <source>
        <dbReference type="Proteomes" id="UP001202180"/>
    </source>
</evidence>
<sequence>MNYVATHAQGPRPTRLAFVKKVSTLLLSAALLVAGCKKPQVEPVDALTANAGPDQTVQVGQIVTLDGTASHDGQGKAITFQWTVTKKPAASTVTLTAPTTAKPTFVPDEVGEYELEVAVSNGAITNVDKVLVTASVAQPLTLDKDITVKTILEDRIASPNLPDYVVPRNIAVKHELTIKPGVVIAFERDVRFDINDEGGILIAKGTADKKIRFIGVGQTKGYWIGIMLYSESNVNVMEHVEVLHAGSRTMLDGKKTGMAMFKQSQLALKNNLFAQNDGYGLLVQEEAILREFSTNVFSNNSEAGIIVSTENVAKLDVASVFTSGNGRNVVEVNGSYIGHSNGSDGEINWKGFADKTPYRLLNTIAVRTGWRLHPGVTVEAARDVTVIINEEGYLLAKGTAEQKIRFTGAANTTAYWVGILSHSTSTQNSIDQAEISNAGSKAIVSGKRANLALYGHDAAMTIRNTRISGSGGYGILVGYYASINDDANASNTFEGNAQARIQYEE</sequence>
<dbReference type="Gene3D" id="2.160.20.10">
    <property type="entry name" value="Single-stranded right-handed beta-helix, Pectin lyase-like"/>
    <property type="match status" value="1"/>
</dbReference>